<organism evidence="2 3">
    <name type="scientific">Candidatus Fischerbacteria bacterium RBG_13_37_8</name>
    <dbReference type="NCBI Taxonomy" id="1817863"/>
    <lineage>
        <taxon>Bacteria</taxon>
        <taxon>Candidatus Fischeribacteriota</taxon>
    </lineage>
</organism>
<accession>A0A1F5VW86</accession>
<dbReference type="CDD" id="cd02440">
    <property type="entry name" value="AdoMet_MTases"/>
    <property type="match status" value="1"/>
</dbReference>
<protein>
    <recommendedName>
        <fullName evidence="1">Methyltransferase type 11 domain-containing protein</fullName>
    </recommendedName>
</protein>
<dbReference type="GO" id="GO:0008757">
    <property type="term" value="F:S-adenosylmethionine-dependent methyltransferase activity"/>
    <property type="evidence" value="ECO:0007669"/>
    <property type="project" value="InterPro"/>
</dbReference>
<dbReference type="EMBL" id="MFGW01000043">
    <property type="protein sequence ID" value="OGF67650.1"/>
    <property type="molecule type" value="Genomic_DNA"/>
</dbReference>
<name>A0A1F5VW86_9BACT</name>
<dbReference type="SUPFAM" id="SSF53335">
    <property type="entry name" value="S-adenosyl-L-methionine-dependent methyltransferases"/>
    <property type="match status" value="1"/>
</dbReference>
<sequence>MSDEIKAFYKLRTETNWTKRYESPYPVRRYFFRTLYRLIIDYCKNYELVLDSGCGDGVLSVLLAHQNSEQRIIAMDISLEGIERAREAARDYGVEKRMWFVVGDAEQIPFKSGSFPAVISSHVLEHLPDFDKGVREIVRTMRGDGTAIIALPVCLSICSMVQLGDDGYWKLSRKSLFAFWKGLVRVVIAWLKNQEGVQEGYAGSQTVPHIRRFPCKAIRRIESGELKTMQWFADSLLIPYLGQYSSLFLKLQHYIDTILRNKIFFRNLGNGIIMIARKKNN</sequence>
<dbReference type="Gene3D" id="3.40.50.150">
    <property type="entry name" value="Vaccinia Virus protein VP39"/>
    <property type="match status" value="1"/>
</dbReference>
<gene>
    <name evidence="2" type="ORF">A2Y62_05970</name>
</gene>
<evidence type="ECO:0000313" key="2">
    <source>
        <dbReference type="EMBL" id="OGF67650.1"/>
    </source>
</evidence>
<evidence type="ECO:0000313" key="3">
    <source>
        <dbReference type="Proteomes" id="UP000178943"/>
    </source>
</evidence>
<reference evidence="2 3" key="1">
    <citation type="journal article" date="2016" name="Nat. Commun.">
        <title>Thousands of microbial genomes shed light on interconnected biogeochemical processes in an aquifer system.</title>
        <authorList>
            <person name="Anantharaman K."/>
            <person name="Brown C.T."/>
            <person name="Hug L.A."/>
            <person name="Sharon I."/>
            <person name="Castelle C.J."/>
            <person name="Probst A.J."/>
            <person name="Thomas B.C."/>
            <person name="Singh A."/>
            <person name="Wilkins M.J."/>
            <person name="Karaoz U."/>
            <person name="Brodie E.L."/>
            <person name="Williams K.H."/>
            <person name="Hubbard S.S."/>
            <person name="Banfield J.F."/>
        </authorList>
    </citation>
    <scope>NUCLEOTIDE SEQUENCE [LARGE SCALE GENOMIC DNA]</scope>
</reference>
<dbReference type="AlphaFoldDB" id="A0A1F5VW86"/>
<dbReference type="PANTHER" id="PTHR43591">
    <property type="entry name" value="METHYLTRANSFERASE"/>
    <property type="match status" value="1"/>
</dbReference>
<dbReference type="Proteomes" id="UP000178943">
    <property type="component" value="Unassembled WGS sequence"/>
</dbReference>
<dbReference type="Pfam" id="PF08241">
    <property type="entry name" value="Methyltransf_11"/>
    <property type="match status" value="1"/>
</dbReference>
<proteinExistence type="predicted"/>
<dbReference type="PANTHER" id="PTHR43591:SF24">
    <property type="entry name" value="2-METHOXY-6-POLYPRENYL-1,4-BENZOQUINOL METHYLASE, MITOCHONDRIAL"/>
    <property type="match status" value="1"/>
</dbReference>
<comment type="caution">
    <text evidence="2">The sequence shown here is derived from an EMBL/GenBank/DDBJ whole genome shotgun (WGS) entry which is preliminary data.</text>
</comment>
<feature type="domain" description="Methyltransferase type 11" evidence="1">
    <location>
        <begin position="50"/>
        <end position="149"/>
    </location>
</feature>
<dbReference type="InterPro" id="IPR013216">
    <property type="entry name" value="Methyltransf_11"/>
</dbReference>
<dbReference type="InterPro" id="IPR029063">
    <property type="entry name" value="SAM-dependent_MTases_sf"/>
</dbReference>
<dbReference type="STRING" id="1817863.A2Y62_05970"/>
<evidence type="ECO:0000259" key="1">
    <source>
        <dbReference type="Pfam" id="PF08241"/>
    </source>
</evidence>